<feature type="binding site" evidence="9">
    <location>
        <begin position="121"/>
        <end position="127"/>
    </location>
    <ligand>
        <name>ATP</name>
        <dbReference type="ChEBI" id="CHEBI:30616"/>
    </ligand>
</feature>
<proteinExistence type="inferred from homology"/>
<dbReference type="InterPro" id="IPR018109">
    <property type="entry name" value="Folylpolyglutamate_synth_CS"/>
</dbReference>
<dbReference type="eggNOG" id="COG0771">
    <property type="taxonomic scope" value="Bacteria"/>
</dbReference>
<dbReference type="SUPFAM" id="SSF51984">
    <property type="entry name" value="MurCD N-terminal domain"/>
    <property type="match status" value="1"/>
</dbReference>
<evidence type="ECO:0000259" key="11">
    <source>
        <dbReference type="Pfam" id="PF02875"/>
    </source>
</evidence>
<dbReference type="NCBIfam" id="TIGR01087">
    <property type="entry name" value="murD"/>
    <property type="match status" value="1"/>
</dbReference>
<sequence length="459" mass="48904">MQSTKMETFDNKRILVVGMGRSGVACARFLSGRGGRVTVTDSADEKALASTATELRNRGISVVLGRNPARLFEDADLIVLSPGVPHTLPPLLDALRRGVPILGEIELAFRFIQDPVVAVTGTNGKTTTTTLIGRMIQASGLSTFVGGNIGTPLIEYVAEGLRRDRVVAEISSFQLDTITCFRPTVGVILNITPDHLDRYDDFSAYARSKGRIFENQGAADVAVLNGADPAVAQISRRIVARKWFFNPRSPEDDGAFIEDDALVVRIRGRAPQIVNLASISLFGSHNLENIAAAVLAALAAGGNVGGIESALRDFKGLPHRLESVGSVAGVRYIDDSKATNTDAVLRALDAFDSPVVLIMGGRDKGGGYGVLKDGVKRKVKGLVLIGDAKEAIAGELGDCCDRVSKESSMAAAVRRAHEWASPGDVVLLSPACSSFDMFENYAHRGEAFRNAVAKLAEED</sequence>
<comment type="subcellular location">
    <subcellularLocation>
        <location evidence="1 9 10">Cytoplasm</location>
    </subcellularLocation>
</comment>
<dbReference type="GO" id="GO:0004326">
    <property type="term" value="F:tetrahydrofolylpolyglutamate synthase activity"/>
    <property type="evidence" value="ECO:0007669"/>
    <property type="project" value="InterPro"/>
</dbReference>
<evidence type="ECO:0000256" key="5">
    <source>
        <dbReference type="ARBA" id="ARBA00022618"/>
    </source>
</evidence>
<dbReference type="Pfam" id="PF21799">
    <property type="entry name" value="MurD-like_N"/>
    <property type="match status" value="1"/>
</dbReference>
<dbReference type="STRING" id="897.B2D07_13880"/>
<dbReference type="InterPro" id="IPR005762">
    <property type="entry name" value="MurD"/>
</dbReference>
<dbReference type="SUPFAM" id="SSF53623">
    <property type="entry name" value="MurD-like peptide ligases, catalytic domain"/>
    <property type="match status" value="1"/>
</dbReference>
<dbReference type="PANTHER" id="PTHR43692">
    <property type="entry name" value="UDP-N-ACETYLMURAMOYLALANINE--D-GLUTAMATE LIGASE"/>
    <property type="match status" value="1"/>
</dbReference>
<keyword evidence="8 9" id="KW-0131">Cell cycle</keyword>
<comment type="caution">
    <text evidence="13">The sequence shown here is derived from an EMBL/GenBank/DDBJ whole genome shotgun (WGS) entry which is preliminary data.</text>
</comment>
<comment type="function">
    <text evidence="9 10">Cell wall formation. Catalyzes the addition of glutamate to the nucleotide precursor UDP-N-acetylmuramoyl-L-alanine (UMA).</text>
</comment>
<dbReference type="GO" id="GO:0008360">
    <property type="term" value="P:regulation of cell shape"/>
    <property type="evidence" value="ECO:0007669"/>
    <property type="project" value="UniProtKB-KW"/>
</dbReference>
<evidence type="ECO:0000256" key="1">
    <source>
        <dbReference type="ARBA" id="ARBA00004496"/>
    </source>
</evidence>
<comment type="pathway">
    <text evidence="2 9 10">Cell wall biogenesis; peptidoglycan biosynthesis.</text>
</comment>
<dbReference type="Pfam" id="PF02875">
    <property type="entry name" value="Mur_ligase_C"/>
    <property type="match status" value="1"/>
</dbReference>
<keyword evidence="7 9" id="KW-0067">ATP-binding</keyword>
<keyword evidence="9 10" id="KW-0573">Peptidoglycan synthesis</keyword>
<evidence type="ECO:0000256" key="3">
    <source>
        <dbReference type="ARBA" id="ARBA00022490"/>
    </source>
</evidence>
<dbReference type="InterPro" id="IPR036615">
    <property type="entry name" value="Mur_ligase_C_dom_sf"/>
</dbReference>
<evidence type="ECO:0000256" key="10">
    <source>
        <dbReference type="RuleBase" id="RU003664"/>
    </source>
</evidence>
<evidence type="ECO:0000256" key="7">
    <source>
        <dbReference type="ARBA" id="ARBA00022840"/>
    </source>
</evidence>
<dbReference type="AlphaFoldDB" id="S7TC45"/>
<accession>S7TC45</accession>
<dbReference type="InterPro" id="IPR013221">
    <property type="entry name" value="Mur_ligase_cen"/>
</dbReference>
<dbReference type="GO" id="GO:0008764">
    <property type="term" value="F:UDP-N-acetylmuramoylalanine-D-glutamate ligase activity"/>
    <property type="evidence" value="ECO:0007669"/>
    <property type="project" value="UniProtKB-UniRule"/>
</dbReference>
<keyword evidence="4 9" id="KW-0436">Ligase</keyword>
<dbReference type="InterPro" id="IPR004101">
    <property type="entry name" value="Mur_ligase_C"/>
</dbReference>
<name>S7TC45_DESML</name>
<dbReference type="GO" id="GO:0071555">
    <property type="term" value="P:cell wall organization"/>
    <property type="evidence" value="ECO:0007669"/>
    <property type="project" value="UniProtKB-KW"/>
</dbReference>
<dbReference type="RefSeq" id="WP_020878541.1">
    <property type="nucleotide sequence ID" value="NZ_ATHJ01000119.1"/>
</dbReference>
<comment type="catalytic activity">
    <reaction evidence="9 10">
        <text>UDP-N-acetyl-alpha-D-muramoyl-L-alanine + D-glutamate + ATP = UDP-N-acetyl-alpha-D-muramoyl-L-alanyl-D-glutamate + ADP + phosphate + H(+)</text>
        <dbReference type="Rhea" id="RHEA:16429"/>
        <dbReference type="ChEBI" id="CHEBI:15378"/>
        <dbReference type="ChEBI" id="CHEBI:29986"/>
        <dbReference type="ChEBI" id="CHEBI:30616"/>
        <dbReference type="ChEBI" id="CHEBI:43474"/>
        <dbReference type="ChEBI" id="CHEBI:83898"/>
        <dbReference type="ChEBI" id="CHEBI:83900"/>
        <dbReference type="ChEBI" id="CHEBI:456216"/>
        <dbReference type="EC" id="6.3.2.9"/>
    </reaction>
</comment>
<dbReference type="InterPro" id="IPR036565">
    <property type="entry name" value="Mur-like_cat_sf"/>
</dbReference>
<dbReference type="Proteomes" id="UP000014977">
    <property type="component" value="Unassembled WGS sequence"/>
</dbReference>
<dbReference type="PANTHER" id="PTHR43692:SF1">
    <property type="entry name" value="UDP-N-ACETYLMURAMOYLALANINE--D-GLUTAMATE LIGASE"/>
    <property type="match status" value="1"/>
</dbReference>
<keyword evidence="3 9" id="KW-0963">Cytoplasm</keyword>
<dbReference type="PROSITE" id="PS01011">
    <property type="entry name" value="FOLYLPOLYGLU_SYNT_1"/>
    <property type="match status" value="1"/>
</dbReference>
<comment type="similarity">
    <text evidence="9">Belongs to the MurCDEF family.</text>
</comment>
<reference evidence="13 14" key="1">
    <citation type="journal article" date="2013" name="Genome Announc.">
        <title>Draft genome sequences for three mercury-methylating, sulfate-reducing bacteria.</title>
        <authorList>
            <person name="Brown S.D."/>
            <person name="Hurt R.A.Jr."/>
            <person name="Gilmour C.C."/>
            <person name="Elias D.A."/>
        </authorList>
    </citation>
    <scope>NUCLEOTIDE SEQUENCE [LARGE SCALE GENOMIC DNA]</scope>
    <source>
        <strain evidence="13 14">DSM 2059</strain>
    </source>
</reference>
<dbReference type="GO" id="GO:0051301">
    <property type="term" value="P:cell division"/>
    <property type="evidence" value="ECO:0007669"/>
    <property type="project" value="UniProtKB-KW"/>
</dbReference>
<keyword evidence="14" id="KW-1185">Reference proteome</keyword>
<feature type="domain" description="Mur ligase central" evidence="12">
    <location>
        <begin position="119"/>
        <end position="297"/>
    </location>
</feature>
<protein>
    <recommendedName>
        <fullName evidence="9 10">UDP-N-acetylmuramoylalanine--D-glutamate ligase</fullName>
        <ecNumber evidence="9 10">6.3.2.9</ecNumber>
    </recommendedName>
    <alternativeName>
        <fullName evidence="9">D-glutamic acid-adding enzyme</fullName>
    </alternativeName>
    <alternativeName>
        <fullName evidence="9">UDP-N-acetylmuramoyl-L-alanyl-D-glutamate synthetase</fullName>
    </alternativeName>
</protein>
<dbReference type="GO" id="GO:0009252">
    <property type="term" value="P:peptidoglycan biosynthetic process"/>
    <property type="evidence" value="ECO:0007669"/>
    <property type="project" value="UniProtKB-UniRule"/>
</dbReference>
<keyword evidence="6 9" id="KW-0547">Nucleotide-binding</keyword>
<keyword evidence="5 9" id="KW-0132">Cell division</keyword>
<dbReference type="UniPathway" id="UPA00219"/>
<dbReference type="Gene3D" id="3.40.50.720">
    <property type="entry name" value="NAD(P)-binding Rossmann-like Domain"/>
    <property type="match status" value="1"/>
</dbReference>
<dbReference type="Pfam" id="PF08245">
    <property type="entry name" value="Mur_ligase_M"/>
    <property type="match status" value="1"/>
</dbReference>
<dbReference type="SUPFAM" id="SSF53244">
    <property type="entry name" value="MurD-like peptide ligases, peptide-binding domain"/>
    <property type="match status" value="1"/>
</dbReference>
<dbReference type="GO" id="GO:0005737">
    <property type="term" value="C:cytoplasm"/>
    <property type="evidence" value="ECO:0007669"/>
    <property type="project" value="UniProtKB-SubCell"/>
</dbReference>
<evidence type="ECO:0000256" key="4">
    <source>
        <dbReference type="ARBA" id="ARBA00022598"/>
    </source>
</evidence>
<feature type="domain" description="Mur ligase C-terminal" evidence="11">
    <location>
        <begin position="319"/>
        <end position="432"/>
    </location>
</feature>
<dbReference type="Gene3D" id="3.40.1190.10">
    <property type="entry name" value="Mur-like, catalytic domain"/>
    <property type="match status" value="1"/>
</dbReference>
<dbReference type="EMBL" id="ATHJ01000119">
    <property type="protein sequence ID" value="EPR34196.1"/>
    <property type="molecule type" value="Genomic_DNA"/>
</dbReference>
<evidence type="ECO:0000256" key="9">
    <source>
        <dbReference type="HAMAP-Rule" id="MF_00639"/>
    </source>
</evidence>
<dbReference type="EC" id="6.3.2.9" evidence="9 10"/>
<dbReference type="GO" id="GO:0005524">
    <property type="term" value="F:ATP binding"/>
    <property type="evidence" value="ECO:0007669"/>
    <property type="project" value="UniProtKB-UniRule"/>
</dbReference>
<keyword evidence="9 10" id="KW-0133">Cell shape</keyword>
<keyword evidence="9 10" id="KW-0961">Cell wall biogenesis/degradation</keyword>
<evidence type="ECO:0000313" key="13">
    <source>
        <dbReference type="EMBL" id="EPR34196.1"/>
    </source>
</evidence>
<dbReference type="HAMAP" id="MF_00639">
    <property type="entry name" value="MurD"/>
    <property type="match status" value="1"/>
</dbReference>
<dbReference type="Gene3D" id="3.90.190.20">
    <property type="entry name" value="Mur ligase, C-terminal domain"/>
    <property type="match status" value="1"/>
</dbReference>
<dbReference type="PATRIC" id="fig|1121405.3.peg.3948"/>
<evidence type="ECO:0000313" key="14">
    <source>
        <dbReference type="Proteomes" id="UP000014977"/>
    </source>
</evidence>
<organism evidence="13 14">
    <name type="scientific">Desulfococcus multivorans DSM 2059</name>
    <dbReference type="NCBI Taxonomy" id="1121405"/>
    <lineage>
        <taxon>Bacteria</taxon>
        <taxon>Pseudomonadati</taxon>
        <taxon>Thermodesulfobacteriota</taxon>
        <taxon>Desulfobacteria</taxon>
        <taxon>Desulfobacterales</taxon>
        <taxon>Desulfococcaceae</taxon>
        <taxon>Desulfococcus</taxon>
    </lineage>
</organism>
<evidence type="ECO:0000259" key="12">
    <source>
        <dbReference type="Pfam" id="PF08245"/>
    </source>
</evidence>
<evidence type="ECO:0000256" key="8">
    <source>
        <dbReference type="ARBA" id="ARBA00023306"/>
    </source>
</evidence>
<evidence type="ECO:0000256" key="2">
    <source>
        <dbReference type="ARBA" id="ARBA00004752"/>
    </source>
</evidence>
<gene>
    <name evidence="9" type="primary">murD</name>
    <name evidence="13" type="ORF">dsmv_3408</name>
</gene>
<evidence type="ECO:0000256" key="6">
    <source>
        <dbReference type="ARBA" id="ARBA00022741"/>
    </source>
</evidence>